<dbReference type="InParanoid" id="A0A3P7FPI4"/>
<evidence type="ECO:0000313" key="2">
    <source>
        <dbReference type="Proteomes" id="UP000270924"/>
    </source>
</evidence>
<proteinExistence type="predicted"/>
<name>A0A3P7FPI4_WUCBA</name>
<dbReference type="EMBL" id="UYWW01003114">
    <property type="protein sequence ID" value="VDM12462.1"/>
    <property type="molecule type" value="Genomic_DNA"/>
</dbReference>
<reference evidence="1 2" key="1">
    <citation type="submission" date="2018-11" db="EMBL/GenBank/DDBJ databases">
        <authorList>
            <consortium name="Pathogen Informatics"/>
        </authorList>
    </citation>
    <scope>NUCLEOTIDE SEQUENCE [LARGE SCALE GENOMIC DNA]</scope>
</reference>
<sequence>MIIPKIFFCLFTYADFGADRKNMLDTTKLLVLIVIFVIAMPNAMGRRVSLCNQKCKKFWHCLLEGEPNCDSYKGQCECKTEPA</sequence>
<organism evidence="1 2">
    <name type="scientific">Wuchereria bancrofti</name>
    <dbReference type="NCBI Taxonomy" id="6293"/>
    <lineage>
        <taxon>Eukaryota</taxon>
        <taxon>Metazoa</taxon>
        <taxon>Ecdysozoa</taxon>
        <taxon>Nematoda</taxon>
        <taxon>Chromadorea</taxon>
        <taxon>Rhabditida</taxon>
        <taxon>Spirurina</taxon>
        <taxon>Spiruromorpha</taxon>
        <taxon>Filarioidea</taxon>
        <taxon>Onchocercidae</taxon>
        <taxon>Wuchereria</taxon>
    </lineage>
</organism>
<dbReference type="AlphaFoldDB" id="A0A3P7FPI4"/>
<gene>
    <name evidence="1" type="ORF">WBA_LOCUS5848</name>
</gene>
<keyword evidence="2" id="KW-1185">Reference proteome</keyword>
<protein>
    <submittedName>
        <fullName evidence="1">Uncharacterized protein</fullName>
    </submittedName>
</protein>
<dbReference type="OMA" id="CECKTEP"/>
<dbReference type="Proteomes" id="UP000270924">
    <property type="component" value="Unassembled WGS sequence"/>
</dbReference>
<dbReference type="OrthoDB" id="10317524at2759"/>
<evidence type="ECO:0000313" key="1">
    <source>
        <dbReference type="EMBL" id="VDM12462.1"/>
    </source>
</evidence>
<accession>A0A3P7FPI4</accession>